<evidence type="ECO:0000256" key="6">
    <source>
        <dbReference type="ARBA" id="ARBA00022777"/>
    </source>
</evidence>
<organism evidence="11 12">
    <name type="scientific">candidate division WS6 bacterium GW2011_GWC1_36_11</name>
    <dbReference type="NCBI Taxonomy" id="1619090"/>
    <lineage>
        <taxon>Bacteria</taxon>
        <taxon>Candidatus Dojkabacteria</taxon>
    </lineage>
</organism>
<dbReference type="EMBL" id="LBRE01000003">
    <property type="protein sequence ID" value="KKP92885.1"/>
    <property type="molecule type" value="Genomic_DNA"/>
</dbReference>
<keyword evidence="5" id="KW-0547">Nucleotide-binding</keyword>
<dbReference type="SUPFAM" id="SSF53633">
    <property type="entry name" value="Carbamate kinase-like"/>
    <property type="match status" value="1"/>
</dbReference>
<keyword evidence="7" id="KW-0067">ATP-binding</keyword>
<reference evidence="11 12" key="1">
    <citation type="journal article" date="2015" name="Nature">
        <title>rRNA introns, odd ribosomes, and small enigmatic genomes across a large radiation of phyla.</title>
        <authorList>
            <person name="Brown C.T."/>
            <person name="Hug L.A."/>
            <person name="Thomas B.C."/>
            <person name="Sharon I."/>
            <person name="Castelle C.J."/>
            <person name="Singh A."/>
            <person name="Wilkins M.J."/>
            <person name="Williams K.H."/>
            <person name="Banfield J.F."/>
        </authorList>
    </citation>
    <scope>NUCLEOTIDE SEQUENCE [LARGE SCALE GENOMIC DNA]</scope>
</reference>
<comment type="similarity">
    <text evidence="2">Belongs to the UMP kinase family.</text>
</comment>
<comment type="caution">
    <text evidence="11">The sequence shown here is derived from an EMBL/GenBank/DDBJ whole genome shotgun (WGS) entry which is preliminary data.</text>
</comment>
<keyword evidence="6 11" id="KW-0418">Kinase</keyword>
<gene>
    <name evidence="11" type="ORF">UR96_C0003G0011</name>
</gene>
<dbReference type="PANTHER" id="PTHR42833:SF4">
    <property type="entry name" value="URIDYLATE KINASE PUMPKIN, CHLOROPLASTIC"/>
    <property type="match status" value="1"/>
</dbReference>
<dbReference type="EC" id="2.7.4.22" evidence="3"/>
<evidence type="ECO:0000256" key="8">
    <source>
        <dbReference type="ARBA" id="ARBA00022975"/>
    </source>
</evidence>
<dbReference type="Proteomes" id="UP000034140">
    <property type="component" value="Unassembled WGS sequence"/>
</dbReference>
<evidence type="ECO:0000256" key="7">
    <source>
        <dbReference type="ARBA" id="ARBA00022840"/>
    </source>
</evidence>
<evidence type="ECO:0000256" key="1">
    <source>
        <dbReference type="ARBA" id="ARBA00004791"/>
    </source>
</evidence>
<sequence>MAKKIVVKIGGSILFDSNLDINFPILKKFKDWYVQHKEEYEKIVIVTGGGALSRDLQKRIGNNITEKEYLHNIAMSVTQTNAAIIQGYLEDFDSYIPKRIGDAYEFLTEEKNRTLISGGLKVGWSSDMDAAIFADMLDADTVYKISDIDYVYDSDPKINANAKPFTDLTWTEYSGLFNITDGAVQEANKNIPIDVTCAQFCLKKGISFFICGGEALKDKATVEEIIKSGTLIH</sequence>
<evidence type="ECO:0000259" key="10">
    <source>
        <dbReference type="Pfam" id="PF00696"/>
    </source>
</evidence>
<keyword evidence="4" id="KW-0808">Transferase</keyword>
<evidence type="ECO:0000313" key="11">
    <source>
        <dbReference type="EMBL" id="KKP92885.1"/>
    </source>
</evidence>
<evidence type="ECO:0000256" key="2">
    <source>
        <dbReference type="ARBA" id="ARBA00007614"/>
    </source>
</evidence>
<name>A0A0G0FZV5_9BACT</name>
<feature type="domain" description="Aspartate/glutamate/uridylate kinase" evidence="10">
    <location>
        <begin position="3"/>
        <end position="210"/>
    </location>
</feature>
<proteinExistence type="inferred from homology"/>
<accession>A0A0G0FZV5</accession>
<keyword evidence="8" id="KW-0665">Pyrimidine biosynthesis</keyword>
<dbReference type="Gene3D" id="3.40.1160.10">
    <property type="entry name" value="Acetylglutamate kinase-like"/>
    <property type="match status" value="1"/>
</dbReference>
<comment type="pathway">
    <text evidence="1">Pyrimidine metabolism; CTP biosynthesis via de novo pathway; UDP from UMP (UMPK route): step 1/1.</text>
</comment>
<protein>
    <recommendedName>
        <fullName evidence="3">UMP kinase</fullName>
        <ecNumber evidence="3">2.7.4.22</ecNumber>
    </recommendedName>
    <alternativeName>
        <fullName evidence="9">Uridine monophosphate kinase</fullName>
    </alternativeName>
</protein>
<dbReference type="AlphaFoldDB" id="A0A0G0FZV5"/>
<evidence type="ECO:0000256" key="5">
    <source>
        <dbReference type="ARBA" id="ARBA00022741"/>
    </source>
</evidence>
<evidence type="ECO:0000256" key="3">
    <source>
        <dbReference type="ARBA" id="ARBA00012899"/>
    </source>
</evidence>
<dbReference type="InterPro" id="IPR036393">
    <property type="entry name" value="AceGlu_kinase-like_sf"/>
</dbReference>
<evidence type="ECO:0000256" key="4">
    <source>
        <dbReference type="ARBA" id="ARBA00022679"/>
    </source>
</evidence>
<dbReference type="PANTHER" id="PTHR42833">
    <property type="entry name" value="URIDYLATE KINASE"/>
    <property type="match status" value="1"/>
</dbReference>
<evidence type="ECO:0000313" key="12">
    <source>
        <dbReference type="Proteomes" id="UP000034140"/>
    </source>
</evidence>
<dbReference type="GO" id="GO:0006225">
    <property type="term" value="P:UDP biosynthetic process"/>
    <property type="evidence" value="ECO:0007669"/>
    <property type="project" value="TreeGrafter"/>
</dbReference>
<dbReference type="InterPro" id="IPR001048">
    <property type="entry name" value="Asp/Glu/Uridylate_kinase"/>
</dbReference>
<dbReference type="GO" id="GO:0005524">
    <property type="term" value="F:ATP binding"/>
    <property type="evidence" value="ECO:0007669"/>
    <property type="project" value="UniProtKB-KW"/>
</dbReference>
<evidence type="ECO:0000256" key="9">
    <source>
        <dbReference type="ARBA" id="ARBA00032092"/>
    </source>
</evidence>
<dbReference type="GO" id="GO:0033862">
    <property type="term" value="F:UMP kinase activity"/>
    <property type="evidence" value="ECO:0007669"/>
    <property type="project" value="UniProtKB-EC"/>
</dbReference>
<dbReference type="Pfam" id="PF00696">
    <property type="entry name" value="AA_kinase"/>
    <property type="match status" value="1"/>
</dbReference>